<dbReference type="AlphaFoldDB" id="A0A9P9KPL1"/>
<organism evidence="2 3">
    <name type="scientific">Fusarium solani</name>
    <name type="common">Filamentous fungus</name>
    <dbReference type="NCBI Taxonomy" id="169388"/>
    <lineage>
        <taxon>Eukaryota</taxon>
        <taxon>Fungi</taxon>
        <taxon>Dikarya</taxon>
        <taxon>Ascomycota</taxon>
        <taxon>Pezizomycotina</taxon>
        <taxon>Sordariomycetes</taxon>
        <taxon>Hypocreomycetidae</taxon>
        <taxon>Hypocreales</taxon>
        <taxon>Nectriaceae</taxon>
        <taxon>Fusarium</taxon>
        <taxon>Fusarium solani species complex</taxon>
    </lineage>
</organism>
<protein>
    <submittedName>
        <fullName evidence="2">Uncharacterized protein</fullName>
    </submittedName>
</protein>
<feature type="region of interest" description="Disordered" evidence="1">
    <location>
        <begin position="95"/>
        <end position="117"/>
    </location>
</feature>
<comment type="caution">
    <text evidence="2">The sequence shown here is derived from an EMBL/GenBank/DDBJ whole genome shotgun (WGS) entry which is preliminary data.</text>
</comment>
<proteinExistence type="predicted"/>
<gene>
    <name evidence="2" type="ORF">B0J15DRAFT_464176</name>
</gene>
<feature type="compositionally biased region" description="Low complexity" evidence="1">
    <location>
        <begin position="149"/>
        <end position="163"/>
    </location>
</feature>
<feature type="region of interest" description="Disordered" evidence="1">
    <location>
        <begin position="147"/>
        <end position="169"/>
    </location>
</feature>
<reference evidence="2" key="1">
    <citation type="journal article" date="2021" name="Nat. Commun.">
        <title>Genetic determinants of endophytism in the Arabidopsis root mycobiome.</title>
        <authorList>
            <person name="Mesny F."/>
            <person name="Miyauchi S."/>
            <person name="Thiergart T."/>
            <person name="Pickel B."/>
            <person name="Atanasova L."/>
            <person name="Karlsson M."/>
            <person name="Huettel B."/>
            <person name="Barry K.W."/>
            <person name="Haridas S."/>
            <person name="Chen C."/>
            <person name="Bauer D."/>
            <person name="Andreopoulos W."/>
            <person name="Pangilinan J."/>
            <person name="LaButti K."/>
            <person name="Riley R."/>
            <person name="Lipzen A."/>
            <person name="Clum A."/>
            <person name="Drula E."/>
            <person name="Henrissat B."/>
            <person name="Kohler A."/>
            <person name="Grigoriev I.V."/>
            <person name="Martin F.M."/>
            <person name="Hacquard S."/>
        </authorList>
    </citation>
    <scope>NUCLEOTIDE SEQUENCE</scope>
    <source>
        <strain evidence="2">FSSC 5 MPI-SDFR-AT-0091</strain>
    </source>
</reference>
<dbReference type="EMBL" id="JAGTJS010000007">
    <property type="protein sequence ID" value="KAH7264269.1"/>
    <property type="molecule type" value="Genomic_DNA"/>
</dbReference>
<evidence type="ECO:0000256" key="1">
    <source>
        <dbReference type="SAM" id="MobiDB-lite"/>
    </source>
</evidence>
<accession>A0A9P9KPL1</accession>
<name>A0A9P9KPL1_FUSSL</name>
<dbReference type="OrthoDB" id="5105602at2759"/>
<evidence type="ECO:0000313" key="2">
    <source>
        <dbReference type="EMBL" id="KAH7264269.1"/>
    </source>
</evidence>
<dbReference type="Proteomes" id="UP000736672">
    <property type="component" value="Unassembled WGS sequence"/>
</dbReference>
<evidence type="ECO:0000313" key="3">
    <source>
        <dbReference type="Proteomes" id="UP000736672"/>
    </source>
</evidence>
<sequence>MSSPVGSGCSPDYPHEDPVGHWTQAELLVQDVDPFGFTNQEGLQDVISGSMPQMAMDPPVLDGGFLPGMSEMDPPLQTIDPACLSLPTSAHSGLDLSSATSHQAFQTSTSPTGSQAPVVSNDVGSLISSGEVLSHGQAQLHSFISDVESSSADTSGGNSSGSENSERFKFEEDPLIRMEKDECVKGGIFFCNWGNCHKQFGNNSGRTIFVRTTNLYTVLGPGVHTRVLGQGRCASTSTLTGRRSLASVLFVL</sequence>
<keyword evidence="3" id="KW-1185">Reference proteome</keyword>